<proteinExistence type="predicted"/>
<sequence length="252" mass="27784">MALSPGYNNLQMSQVFQFAESSPKTRATGKTWKSCKKGRAKASANVVTNESEGSPHCGQPHCQEDVPELTDPGAQRHRPLSQRITTVQDNDDELNPFALTLPPLLPHILEGPEDFASPPLTPKQSYPALTPSHCPYADGTMAYRVGDKHKNTKDKNYSMSTGTTSLRHHLIREHLKLWVTACDKLNTLIKGNGMKAAKKFQKATGMTTPIGVSCSDTSSIPEFSRDAFIDAIVKWIIANDRSINIIECPQLR</sequence>
<name>A0AA39P625_9AGAR</name>
<evidence type="ECO:0000256" key="1">
    <source>
        <dbReference type="SAM" id="MobiDB-lite"/>
    </source>
</evidence>
<organism evidence="2 3">
    <name type="scientific">Armillaria novae-zelandiae</name>
    <dbReference type="NCBI Taxonomy" id="153914"/>
    <lineage>
        <taxon>Eukaryota</taxon>
        <taxon>Fungi</taxon>
        <taxon>Dikarya</taxon>
        <taxon>Basidiomycota</taxon>
        <taxon>Agaricomycotina</taxon>
        <taxon>Agaricomycetes</taxon>
        <taxon>Agaricomycetidae</taxon>
        <taxon>Agaricales</taxon>
        <taxon>Marasmiineae</taxon>
        <taxon>Physalacriaceae</taxon>
        <taxon>Armillaria</taxon>
    </lineage>
</organism>
<comment type="caution">
    <text evidence="2">The sequence shown here is derived from an EMBL/GenBank/DDBJ whole genome shotgun (WGS) entry which is preliminary data.</text>
</comment>
<evidence type="ECO:0000313" key="3">
    <source>
        <dbReference type="Proteomes" id="UP001175227"/>
    </source>
</evidence>
<dbReference type="EMBL" id="JAUEPR010000016">
    <property type="protein sequence ID" value="KAK0477578.1"/>
    <property type="molecule type" value="Genomic_DNA"/>
</dbReference>
<dbReference type="Proteomes" id="UP001175227">
    <property type="component" value="Unassembled WGS sequence"/>
</dbReference>
<accession>A0AA39P625</accession>
<evidence type="ECO:0000313" key="2">
    <source>
        <dbReference type="EMBL" id="KAK0477578.1"/>
    </source>
</evidence>
<reference evidence="2" key="1">
    <citation type="submission" date="2023-06" db="EMBL/GenBank/DDBJ databases">
        <authorList>
            <consortium name="Lawrence Berkeley National Laboratory"/>
            <person name="Ahrendt S."/>
            <person name="Sahu N."/>
            <person name="Indic B."/>
            <person name="Wong-Bajracharya J."/>
            <person name="Merenyi Z."/>
            <person name="Ke H.-M."/>
            <person name="Monk M."/>
            <person name="Kocsube S."/>
            <person name="Drula E."/>
            <person name="Lipzen A."/>
            <person name="Balint B."/>
            <person name="Henrissat B."/>
            <person name="Andreopoulos B."/>
            <person name="Martin F.M."/>
            <person name="Harder C.B."/>
            <person name="Rigling D."/>
            <person name="Ford K.L."/>
            <person name="Foster G.D."/>
            <person name="Pangilinan J."/>
            <person name="Papanicolaou A."/>
            <person name="Barry K."/>
            <person name="LaButti K."/>
            <person name="Viragh M."/>
            <person name="Koriabine M."/>
            <person name="Yan M."/>
            <person name="Riley R."/>
            <person name="Champramary S."/>
            <person name="Plett K.L."/>
            <person name="Tsai I.J."/>
            <person name="Slot J."/>
            <person name="Sipos G."/>
            <person name="Plett J."/>
            <person name="Nagy L.G."/>
            <person name="Grigoriev I.V."/>
        </authorList>
    </citation>
    <scope>NUCLEOTIDE SEQUENCE</scope>
    <source>
        <strain evidence="2">ICMP 16352</strain>
    </source>
</reference>
<protein>
    <submittedName>
        <fullName evidence="2">Uncharacterized protein</fullName>
    </submittedName>
</protein>
<feature type="region of interest" description="Disordered" evidence="1">
    <location>
        <begin position="48"/>
        <end position="75"/>
    </location>
</feature>
<dbReference type="AlphaFoldDB" id="A0AA39P625"/>
<keyword evidence="3" id="KW-1185">Reference proteome</keyword>
<gene>
    <name evidence="2" type="ORF">IW261DRAFT_1565890</name>
</gene>